<dbReference type="Proteomes" id="UP000263517">
    <property type="component" value="Unassembled WGS sequence"/>
</dbReference>
<evidence type="ECO:0000313" key="1">
    <source>
        <dbReference type="EMBL" id="HAW76501.1"/>
    </source>
</evidence>
<dbReference type="EMBL" id="DNAN01000439">
    <property type="protein sequence ID" value="HAW76501.1"/>
    <property type="molecule type" value="Genomic_DNA"/>
</dbReference>
<proteinExistence type="predicted"/>
<organism evidence="1 2">
    <name type="scientific">Alteromonas australica</name>
    <dbReference type="NCBI Taxonomy" id="589873"/>
    <lineage>
        <taxon>Bacteria</taxon>
        <taxon>Pseudomonadati</taxon>
        <taxon>Pseudomonadota</taxon>
        <taxon>Gammaproteobacteria</taxon>
        <taxon>Alteromonadales</taxon>
        <taxon>Alteromonadaceae</taxon>
        <taxon>Alteromonas/Salinimonas group</taxon>
        <taxon>Alteromonas</taxon>
    </lineage>
</organism>
<protein>
    <submittedName>
        <fullName evidence="1">Uncharacterized protein</fullName>
    </submittedName>
</protein>
<comment type="caution">
    <text evidence="1">The sequence shown here is derived from an EMBL/GenBank/DDBJ whole genome shotgun (WGS) entry which is preliminary data.</text>
</comment>
<dbReference type="AlphaFoldDB" id="A0A350P5D4"/>
<reference evidence="1 2" key="1">
    <citation type="journal article" date="2018" name="Nat. Biotechnol.">
        <title>A standardized bacterial taxonomy based on genome phylogeny substantially revises the tree of life.</title>
        <authorList>
            <person name="Parks D.H."/>
            <person name="Chuvochina M."/>
            <person name="Waite D.W."/>
            <person name="Rinke C."/>
            <person name="Skarshewski A."/>
            <person name="Chaumeil P.A."/>
            <person name="Hugenholtz P."/>
        </authorList>
    </citation>
    <scope>NUCLEOTIDE SEQUENCE [LARGE SCALE GENOMIC DNA]</scope>
    <source>
        <strain evidence="1">UBA11978</strain>
    </source>
</reference>
<name>A0A350P5D4_9ALTE</name>
<gene>
    <name evidence="1" type="ORF">DCW74_12305</name>
</gene>
<sequence length="62" mass="7389">MINNEQIDCQEPSINEEVGPSAEEYYEYEDMDLAYLDSYYGDDDWARRYESTGSIDYDPDWI</sequence>
<evidence type="ECO:0000313" key="2">
    <source>
        <dbReference type="Proteomes" id="UP000263517"/>
    </source>
</evidence>
<accession>A0A350P5D4</accession>